<name>A0A0B6XD87_XENBV</name>
<accession>A0A0B6XD87</accession>
<proteinExistence type="predicted"/>
<dbReference type="RefSeq" id="WP_155399165.1">
    <property type="nucleotide sequence ID" value="NZ_CAWMEF010000001.1"/>
</dbReference>
<evidence type="ECO:0000313" key="2">
    <source>
        <dbReference type="Proteomes" id="UP000032930"/>
    </source>
</evidence>
<evidence type="ECO:0000313" key="1">
    <source>
        <dbReference type="EMBL" id="CDM91151.1"/>
    </source>
</evidence>
<sequence>MIEMHIKMSKKEAQAYTKSKSDNIQDLQDLIQDNVVISLELCNFPEANITVEVD</sequence>
<dbReference type="KEGG" id="xbv:XBW1_3795"/>
<dbReference type="Proteomes" id="UP000032930">
    <property type="component" value="Chromosome"/>
</dbReference>
<organism evidence="1 2">
    <name type="scientific">Xenorhabdus bovienii</name>
    <name type="common">Xenorhabdus nematophila subsp. bovienii</name>
    <dbReference type="NCBI Taxonomy" id="40576"/>
    <lineage>
        <taxon>Bacteria</taxon>
        <taxon>Pseudomonadati</taxon>
        <taxon>Pseudomonadota</taxon>
        <taxon>Gammaproteobacteria</taxon>
        <taxon>Enterobacterales</taxon>
        <taxon>Morganellaceae</taxon>
        <taxon>Xenorhabdus</taxon>
    </lineage>
</organism>
<dbReference type="EMBL" id="FO818637">
    <property type="protein sequence ID" value="CDM91151.1"/>
    <property type="molecule type" value="Genomic_DNA"/>
</dbReference>
<reference evidence="1 2" key="1">
    <citation type="submission" date="2014-02" db="EMBL/GenBank/DDBJ databases">
        <authorList>
            <person name="Genoscope - CEA"/>
        </authorList>
    </citation>
    <scope>NUCLEOTIDE SEQUENCE [LARGE SCALE GENOMIC DNA]</scope>
    <source>
        <strain evidence="1 2">CS03</strain>
    </source>
</reference>
<dbReference type="AlphaFoldDB" id="A0A0B6XD87"/>
<protein>
    <submittedName>
        <fullName evidence="1">Uncharacterized protein</fullName>
    </submittedName>
</protein>
<gene>
    <name evidence="1" type="ORF">XBW1_3795</name>
</gene>